<dbReference type="InterPro" id="IPR015404">
    <property type="entry name" value="Vps5_C"/>
</dbReference>
<feature type="domain" description="Sugar phosphate transporter" evidence="6">
    <location>
        <begin position="10"/>
        <end position="306"/>
    </location>
</feature>
<dbReference type="SUPFAM" id="SSF103481">
    <property type="entry name" value="Multidrug resistance efflux transporter EmrE"/>
    <property type="match status" value="1"/>
</dbReference>
<feature type="transmembrane region" description="Helical" evidence="5">
    <location>
        <begin position="12"/>
        <end position="32"/>
    </location>
</feature>
<dbReference type="GO" id="GO:0016020">
    <property type="term" value="C:membrane"/>
    <property type="evidence" value="ECO:0007669"/>
    <property type="project" value="UniProtKB-SubCell"/>
</dbReference>
<dbReference type="PANTHER" id="PTHR11132">
    <property type="entry name" value="SOLUTE CARRIER FAMILY 35"/>
    <property type="match status" value="1"/>
</dbReference>
<keyword evidence="3 5" id="KW-1133">Transmembrane helix</keyword>
<reference evidence="8 9" key="1">
    <citation type="submission" date="2016-10" db="EMBL/GenBank/DDBJ databases">
        <title>The genome of Paramicrosporidium saccamoebae is the missing link in understanding Cryptomycota and Microsporidia evolution.</title>
        <authorList>
            <person name="Quandt C.A."/>
            <person name="Beaudet D."/>
            <person name="Corsaro D."/>
            <person name="Michel R."/>
            <person name="Corradi N."/>
            <person name="James T."/>
        </authorList>
    </citation>
    <scope>NUCLEOTIDE SEQUENCE [LARGE SCALE GENOMIC DNA]</scope>
    <source>
        <strain evidence="8 9">KSL3</strain>
    </source>
</reference>
<comment type="subcellular location">
    <subcellularLocation>
        <location evidence="1">Membrane</location>
        <topology evidence="1">Multi-pass membrane protein</topology>
    </subcellularLocation>
</comment>
<dbReference type="InterPro" id="IPR037185">
    <property type="entry name" value="EmrE-like"/>
</dbReference>
<organism evidence="8 9">
    <name type="scientific">Paramicrosporidium saccamoebae</name>
    <dbReference type="NCBI Taxonomy" id="1246581"/>
    <lineage>
        <taxon>Eukaryota</taxon>
        <taxon>Fungi</taxon>
        <taxon>Fungi incertae sedis</taxon>
        <taxon>Cryptomycota</taxon>
        <taxon>Cryptomycota incertae sedis</taxon>
        <taxon>Paramicrosporidium</taxon>
    </lineage>
</organism>
<dbReference type="Pfam" id="PF03151">
    <property type="entry name" value="TPT"/>
    <property type="match status" value="1"/>
</dbReference>
<evidence type="ECO:0008006" key="10">
    <source>
        <dbReference type="Google" id="ProtNLM"/>
    </source>
</evidence>
<evidence type="ECO:0000313" key="8">
    <source>
        <dbReference type="EMBL" id="PJF17959.1"/>
    </source>
</evidence>
<dbReference type="AlphaFoldDB" id="A0A2H9TJP9"/>
<comment type="caution">
    <text evidence="8">The sequence shown here is derived from an EMBL/GenBank/DDBJ whole genome shotgun (WGS) entry which is preliminary data.</text>
</comment>
<dbReference type="OrthoDB" id="10261634at2759"/>
<dbReference type="EMBL" id="MTSL01000150">
    <property type="protein sequence ID" value="PJF17959.1"/>
    <property type="molecule type" value="Genomic_DNA"/>
</dbReference>
<feature type="transmembrane region" description="Helical" evidence="5">
    <location>
        <begin position="78"/>
        <end position="99"/>
    </location>
</feature>
<evidence type="ECO:0000256" key="3">
    <source>
        <dbReference type="ARBA" id="ARBA00022989"/>
    </source>
</evidence>
<sequence>MSSADDHSRAGLWIFFYFAANLLLTLHNKWVLSSLHFNFPWTLTALHISVSGIGSYLLLVFLYRIQPSELDHKAWTKLLLFSALYAANIAISNVSLAYVSLAFHQLIRSATPAFTVLLELVLFRKTRTLRIYCALLPVVLGICMATVDEFSDISFTVTGLCLTLLGVILSCVKGIITNVLMVGPLRLHPLDLIWRMALPSVLQCLVYGSIFGELQALPRFFKAVDVGGTTMNTAVADKLLINGLLALWLNWVSFTANKKTSALTMTVAGNIKQALSVVLAIYIFDSRITSLNFVGVVIALSGGTCYESFREQQRTIRDKSSNDQPHSNLGLNSYSIVRNQSCPFEHLTARRIASKRRMNLVNKETASRGDSRVKKASIIGSKSAFTNPRTSRFSRKITLPSGSKLYILAAIVGRMYPHPTYPESDASRGRVLRLELHSISLLWGGIIIVEPPPNFHVQNAWFVHSIGQVFQDNTIYQTIIILFERLYFLTLASKFRHEIWRLPAAEQDPVVRRGDLGVSQSSGVHQPGEEIYLYSPWSRPHLCCPARRKDSQRLSWRVWHGNVGPTIGQLDFNRIICREWRASSFLTRILRALPCAVMPHTRLLPRFSTYRLCFWSANDGQDVNGMENARETLIVLEDRLDYLIKITARLEILKLSLIEFFSAQKSTATTMTDVNFRSGRNDNGDWKSSYWIPGCCYRLRKPLEAHTLDRFCRYYLGPASPRNLIVDDNIRLMHEIEQAFNVKRMWKAAVYHLEIRIIDTQATLIKSQNDQKRNFDKNYRLSESFLKMREELKETSKIYDTICQRLNSELDRIDSQRMLEIEQGINHLLRNLLDAQTEVLYYNCKLTLDGEHLGQFYGCK</sequence>
<gene>
    <name evidence="8" type="ORF">PSACC_02248</name>
</gene>
<accession>A0A2H9TJP9</accession>
<evidence type="ECO:0000256" key="2">
    <source>
        <dbReference type="ARBA" id="ARBA00022692"/>
    </source>
</evidence>
<evidence type="ECO:0000259" key="7">
    <source>
        <dbReference type="Pfam" id="PF09325"/>
    </source>
</evidence>
<evidence type="ECO:0000256" key="4">
    <source>
        <dbReference type="ARBA" id="ARBA00023136"/>
    </source>
</evidence>
<protein>
    <recommendedName>
        <fullName evidence="10">Sugar phosphate transporter domain-containing protein</fullName>
    </recommendedName>
</protein>
<dbReference type="Proteomes" id="UP000240830">
    <property type="component" value="Unassembled WGS sequence"/>
</dbReference>
<feature type="domain" description="Sorting nexin/Vps5-like C-terminal" evidence="7">
    <location>
        <begin position="725"/>
        <end position="840"/>
    </location>
</feature>
<name>A0A2H9TJP9_9FUNG</name>
<evidence type="ECO:0000256" key="1">
    <source>
        <dbReference type="ARBA" id="ARBA00004141"/>
    </source>
</evidence>
<feature type="transmembrane region" description="Helical" evidence="5">
    <location>
        <begin position="44"/>
        <end position="66"/>
    </location>
</feature>
<dbReference type="InterPro" id="IPR004853">
    <property type="entry name" value="Sugar_P_trans_dom"/>
</dbReference>
<dbReference type="InterPro" id="IPR050186">
    <property type="entry name" value="TPT_transporter"/>
</dbReference>
<keyword evidence="2 5" id="KW-0812">Transmembrane</keyword>
<evidence type="ECO:0000256" key="5">
    <source>
        <dbReference type="SAM" id="Phobius"/>
    </source>
</evidence>
<feature type="transmembrane region" description="Helical" evidence="5">
    <location>
        <begin position="153"/>
        <end position="180"/>
    </location>
</feature>
<feature type="transmembrane region" description="Helical" evidence="5">
    <location>
        <begin position="192"/>
        <end position="211"/>
    </location>
</feature>
<feature type="transmembrane region" description="Helical" evidence="5">
    <location>
        <begin position="129"/>
        <end position="147"/>
    </location>
</feature>
<dbReference type="Pfam" id="PF09325">
    <property type="entry name" value="Vps5"/>
    <property type="match status" value="1"/>
</dbReference>
<evidence type="ECO:0000259" key="6">
    <source>
        <dbReference type="Pfam" id="PF03151"/>
    </source>
</evidence>
<keyword evidence="4 5" id="KW-0472">Membrane</keyword>
<proteinExistence type="predicted"/>
<evidence type="ECO:0000313" key="9">
    <source>
        <dbReference type="Proteomes" id="UP000240830"/>
    </source>
</evidence>
<keyword evidence="9" id="KW-1185">Reference proteome</keyword>